<feature type="transmembrane region" description="Helical" evidence="3">
    <location>
        <begin position="403"/>
        <end position="421"/>
    </location>
</feature>
<proteinExistence type="inferred from homology"/>
<dbReference type="EMBL" id="NMTQ01000036">
    <property type="protein sequence ID" value="PDX57889.1"/>
    <property type="molecule type" value="Genomic_DNA"/>
</dbReference>
<organism evidence="4 5">
    <name type="scientific">Faecalibacterium langellae</name>
    <dbReference type="NCBI Taxonomy" id="3435293"/>
    <lineage>
        <taxon>Bacteria</taxon>
        <taxon>Bacillati</taxon>
        <taxon>Bacillota</taxon>
        <taxon>Clostridia</taxon>
        <taxon>Eubacteriales</taxon>
        <taxon>Oscillospiraceae</taxon>
        <taxon>Faecalibacterium</taxon>
    </lineage>
</organism>
<dbReference type="InterPro" id="IPR004995">
    <property type="entry name" value="Spore_Ger"/>
</dbReference>
<protein>
    <submittedName>
        <fullName evidence="4">Spore germination protein</fullName>
    </submittedName>
</protein>
<dbReference type="GO" id="GO:0009847">
    <property type="term" value="P:spore germination"/>
    <property type="evidence" value="ECO:0007669"/>
    <property type="project" value="InterPro"/>
</dbReference>
<feature type="transmembrane region" description="Helical" evidence="3">
    <location>
        <begin position="310"/>
        <end position="329"/>
    </location>
</feature>
<dbReference type="InterPro" id="IPR050768">
    <property type="entry name" value="UPF0353/GerABKA_families"/>
</dbReference>
<sequence>MDAAAAGHTAVQRSGWMRQLSQSLAANLAVLDKMFGTSADYYAKEITIYHCRGSILLFDGMASLDSLWELLLDAASRQAPPQQAGQRCTGPQVFELILHGSAFPAESEPVTDLADLIKRMTAGMAVLLLDGCAKGIAFSVQGLKFRSVDEPSGEGNLRGSREGFADLLRVNLSLLRRLIRTEHLVQEVAQADTEMQTEYAICYCKNRADSAMVIRVRKALAAAKPELLLDSSYFVPWLLPGRARLFTPVSYTERPAVAAAKICEGKIVVLVNGSPSAMVLPALFCENFECLDDYASTAVFSSFLRILKYVSFYLTVFLPGVFICLAVYLPELIPPQLLYKIEAAEKATPLPLFAEMLLVILILEVIREAGLRMPQSLGHSVSLVSALIIGDAAIATGLMSTPVIFVASITAIAVFVTPSLYEPATLLRLGVVLAAGLAGPVGLAGAFFAVLLSLSGTACLQVPYLAAHPFPQRPMAEDGIIRRNYRRLSAHDFNIWQKREGK</sequence>
<gene>
    <name evidence="4" type="ORF">CGS46_11000</name>
</gene>
<evidence type="ECO:0000256" key="1">
    <source>
        <dbReference type="ARBA" id="ARBA00005278"/>
    </source>
</evidence>
<feature type="transmembrane region" description="Helical" evidence="3">
    <location>
        <begin position="349"/>
        <end position="366"/>
    </location>
</feature>
<comment type="similarity">
    <text evidence="1">Belongs to the GerABKA family.</text>
</comment>
<dbReference type="AlphaFoldDB" id="A0A2A6Z941"/>
<evidence type="ECO:0000256" key="3">
    <source>
        <dbReference type="SAM" id="Phobius"/>
    </source>
</evidence>
<dbReference type="GO" id="GO:0016020">
    <property type="term" value="C:membrane"/>
    <property type="evidence" value="ECO:0007669"/>
    <property type="project" value="InterPro"/>
</dbReference>
<keyword evidence="3" id="KW-0812">Transmembrane</keyword>
<keyword evidence="5" id="KW-1185">Reference proteome</keyword>
<dbReference type="Pfam" id="PF03323">
    <property type="entry name" value="GerA"/>
    <property type="match status" value="1"/>
</dbReference>
<dbReference type="PIRSF" id="PIRSF005690">
    <property type="entry name" value="GerBA"/>
    <property type="match status" value="1"/>
</dbReference>
<name>A0A2A6Z941_9FIRM</name>
<evidence type="ECO:0000313" key="4">
    <source>
        <dbReference type="EMBL" id="PDX57889.1"/>
    </source>
</evidence>
<dbReference type="Proteomes" id="UP000220752">
    <property type="component" value="Unassembled WGS sequence"/>
</dbReference>
<comment type="caution">
    <text evidence="4">The sequence shown here is derived from an EMBL/GenBank/DDBJ whole genome shotgun (WGS) entry which is preliminary data.</text>
</comment>
<dbReference type="PANTHER" id="PTHR22550:SF5">
    <property type="entry name" value="LEUCINE ZIPPER PROTEIN 4"/>
    <property type="match status" value="1"/>
</dbReference>
<accession>A0A2A6Z941</accession>
<evidence type="ECO:0000313" key="5">
    <source>
        <dbReference type="Proteomes" id="UP000220752"/>
    </source>
</evidence>
<reference evidence="4 5" key="1">
    <citation type="journal article" date="2017" name="Front. Microbiol.">
        <title>New Insights into the Diversity of the Genus Faecalibacterium.</title>
        <authorList>
            <person name="Benevides L."/>
            <person name="Burman S."/>
            <person name="Martin R."/>
            <person name="Robert V."/>
            <person name="Thomas M."/>
            <person name="Miquel S."/>
            <person name="Chain F."/>
            <person name="Sokol H."/>
            <person name="Bermudez-Humaran L.G."/>
            <person name="Morrison M."/>
            <person name="Langella P."/>
            <person name="Azevedo V.A."/>
            <person name="Chatel J.M."/>
            <person name="Soares S."/>
        </authorList>
    </citation>
    <scope>NUCLEOTIDE SEQUENCE [LARGE SCALE GENOMIC DNA]</scope>
    <source>
        <strain evidence="5">CNCM I-4540</strain>
    </source>
</reference>
<keyword evidence="3" id="KW-1133">Transmembrane helix</keyword>
<evidence type="ECO:0000256" key="2">
    <source>
        <dbReference type="ARBA" id="ARBA00023136"/>
    </source>
</evidence>
<feature type="transmembrane region" description="Helical" evidence="3">
    <location>
        <begin position="433"/>
        <end position="454"/>
    </location>
</feature>
<keyword evidence="2 3" id="KW-0472">Membrane</keyword>
<dbReference type="PANTHER" id="PTHR22550">
    <property type="entry name" value="SPORE GERMINATION PROTEIN"/>
    <property type="match status" value="1"/>
</dbReference>